<evidence type="ECO:0000313" key="2">
    <source>
        <dbReference type="Proteomes" id="UP000295832"/>
    </source>
</evidence>
<dbReference type="RefSeq" id="WP_208324427.1">
    <property type="nucleotide sequence ID" value="NZ_SOEG01000030.1"/>
</dbReference>
<gene>
    <name evidence="1" type="ORF">C7959_1302</name>
</gene>
<sequence length="71" mass="8367">MSIKSEIKSLIIRKGYTIKDVADQLGEKYNKSYSPENLSNKLRRETIQYKEVKDIADIIGYKLVWDDKEQQ</sequence>
<dbReference type="Proteomes" id="UP000295832">
    <property type="component" value="Unassembled WGS sequence"/>
</dbReference>
<comment type="caution">
    <text evidence="1">The sequence shown here is derived from an EMBL/GenBank/DDBJ whole genome shotgun (WGS) entry which is preliminary data.</text>
</comment>
<evidence type="ECO:0000313" key="1">
    <source>
        <dbReference type="EMBL" id="TDX48275.1"/>
    </source>
</evidence>
<proteinExistence type="predicted"/>
<protein>
    <recommendedName>
        <fullName evidence="3">LLM class flavin-dependent oxidoreductase</fullName>
    </recommendedName>
</protein>
<organism evidence="1 2">
    <name type="scientific">Orenia marismortui</name>
    <dbReference type="NCBI Taxonomy" id="46469"/>
    <lineage>
        <taxon>Bacteria</taxon>
        <taxon>Bacillati</taxon>
        <taxon>Bacillota</taxon>
        <taxon>Clostridia</taxon>
        <taxon>Halanaerobiales</taxon>
        <taxon>Halobacteroidaceae</taxon>
        <taxon>Orenia</taxon>
    </lineage>
</organism>
<evidence type="ECO:0008006" key="3">
    <source>
        <dbReference type="Google" id="ProtNLM"/>
    </source>
</evidence>
<dbReference type="AlphaFoldDB" id="A0A4V3GXJ3"/>
<name>A0A4V3GXJ3_9FIRM</name>
<accession>A0A4V3GXJ3</accession>
<dbReference type="EMBL" id="SOEG01000030">
    <property type="protein sequence ID" value="TDX48275.1"/>
    <property type="molecule type" value="Genomic_DNA"/>
</dbReference>
<reference evidence="1 2" key="1">
    <citation type="submission" date="2019-03" db="EMBL/GenBank/DDBJ databases">
        <title>Subsurface microbial communities from deep shales in Ohio and West Virginia, USA.</title>
        <authorList>
            <person name="Wrighton K."/>
        </authorList>
    </citation>
    <scope>NUCLEOTIDE SEQUENCE [LARGE SCALE GENOMIC DNA]</scope>
    <source>
        <strain evidence="1 2">MSL 6dP</strain>
    </source>
</reference>
<keyword evidence="2" id="KW-1185">Reference proteome</keyword>